<comment type="similarity">
    <text evidence="1">Belongs to the metallo-dependent hydrolases superfamily. TatD-type hydrolase family.</text>
</comment>
<keyword evidence="2 4" id="KW-0479">Metal-binding</keyword>
<gene>
    <name evidence="5" type="ORF">BBD41_11740</name>
</gene>
<evidence type="ECO:0000256" key="2">
    <source>
        <dbReference type="ARBA" id="ARBA00022723"/>
    </source>
</evidence>
<dbReference type="SUPFAM" id="SSF51556">
    <property type="entry name" value="Metallo-dependent hydrolases"/>
    <property type="match status" value="1"/>
</dbReference>
<dbReference type="PANTHER" id="PTHR46317:SF1">
    <property type="entry name" value="HYDROLASE, TATD FAMILY"/>
    <property type="match status" value="1"/>
</dbReference>
<dbReference type="InterPro" id="IPR001130">
    <property type="entry name" value="TatD-like"/>
</dbReference>
<dbReference type="KEGG" id="pib:BBD41_11740"/>
<proteinExistence type="inferred from homology"/>
<dbReference type="InterPro" id="IPR032466">
    <property type="entry name" value="Metal_Hydrolase"/>
</dbReference>
<dbReference type="CDD" id="cd01310">
    <property type="entry name" value="TatD_DNAse"/>
    <property type="match status" value="1"/>
</dbReference>
<dbReference type="Gene3D" id="3.20.20.140">
    <property type="entry name" value="Metal-dependent hydrolases"/>
    <property type="match status" value="1"/>
</dbReference>
<organism evidence="5">
    <name type="scientific">Paenibacillus ihbetae</name>
    <dbReference type="NCBI Taxonomy" id="1870820"/>
    <lineage>
        <taxon>Bacteria</taxon>
        <taxon>Bacillati</taxon>
        <taxon>Bacillota</taxon>
        <taxon>Bacilli</taxon>
        <taxon>Bacillales</taxon>
        <taxon>Paenibacillaceae</taxon>
        <taxon>Paenibacillus</taxon>
    </lineage>
</organism>
<accession>A0A1B2DZN6</accession>
<evidence type="ECO:0000256" key="1">
    <source>
        <dbReference type="ARBA" id="ARBA00009275"/>
    </source>
</evidence>
<feature type="binding site" evidence="4">
    <location>
        <position position="157"/>
    </location>
    <ligand>
        <name>a divalent metal cation</name>
        <dbReference type="ChEBI" id="CHEBI:60240"/>
        <label>2</label>
    </ligand>
</feature>
<evidence type="ECO:0000256" key="3">
    <source>
        <dbReference type="ARBA" id="ARBA00022801"/>
    </source>
</evidence>
<sequence length="280" mass="31337">MASGTSSISLPLEPFDRAESPLIDTHIHLDSYSPADQESIASALGKGKVRSVITVSMDLPSCRRNLELSRIYGDTIRPAFGYHPEQPLPSPNETEELLRWMEGHVNDMVAVGEVGLPYYARLEAESAGHSWDNAPYIELLEKFVAFAKKHDKPIILHAVYEDADTACGLLEAYGIARAHFHWFKGSCDTLNRMAANGYHISFTPDILYEEEIRDIARMYPPQLVMTETDGPWPFEGPLQGQTTRPEMTALVAAAWARLQGISEQEGRWLLHRNAARLYGL</sequence>
<dbReference type="RefSeq" id="WP_099477712.1">
    <property type="nucleotide sequence ID" value="NZ_CP016809.1"/>
</dbReference>
<feature type="binding site" evidence="4">
    <location>
        <position position="181"/>
    </location>
    <ligand>
        <name>a divalent metal cation</name>
        <dbReference type="ChEBI" id="CHEBI:60240"/>
        <label>2</label>
    </ligand>
</feature>
<feature type="binding site" evidence="4">
    <location>
        <position position="229"/>
    </location>
    <ligand>
        <name>a divalent metal cation</name>
        <dbReference type="ChEBI" id="CHEBI:60240"/>
        <label>1</label>
    </ligand>
</feature>
<dbReference type="PIRSF" id="PIRSF005902">
    <property type="entry name" value="DNase_TatD"/>
    <property type="match status" value="1"/>
</dbReference>
<dbReference type="AlphaFoldDB" id="A0A1B2DZN6"/>
<feature type="binding site" evidence="4">
    <location>
        <position position="26"/>
    </location>
    <ligand>
        <name>a divalent metal cation</name>
        <dbReference type="ChEBI" id="CHEBI:60240"/>
        <label>1</label>
    </ligand>
</feature>
<dbReference type="GO" id="GO:0016788">
    <property type="term" value="F:hydrolase activity, acting on ester bonds"/>
    <property type="evidence" value="ECO:0007669"/>
    <property type="project" value="InterPro"/>
</dbReference>
<reference evidence="5" key="1">
    <citation type="submission" date="2016-08" db="EMBL/GenBank/DDBJ databases">
        <title>Complete Genome Seqeunce of Paenibacillus sp. nov. IHBB 9852 from high altitute lake of Indian trans-Himalayas.</title>
        <authorList>
            <person name="Kiran S."/>
            <person name="Swarnkar M.K."/>
            <person name="Rana A."/>
            <person name="Tewari R."/>
            <person name="Gulati A."/>
        </authorList>
    </citation>
    <scope>NUCLEOTIDE SEQUENCE [LARGE SCALE GENOMIC DNA]</scope>
    <source>
        <strain evidence="5">IHBB 9852</strain>
    </source>
</reference>
<dbReference type="Pfam" id="PF01026">
    <property type="entry name" value="TatD_DNase"/>
    <property type="match status" value="1"/>
</dbReference>
<evidence type="ECO:0000313" key="5">
    <source>
        <dbReference type="EMBL" id="ANY73204.1"/>
    </source>
</evidence>
<protein>
    <submittedName>
        <fullName evidence="5">DNAase</fullName>
    </submittedName>
</protein>
<feature type="binding site" evidence="4">
    <location>
        <position position="113"/>
    </location>
    <ligand>
        <name>a divalent metal cation</name>
        <dbReference type="ChEBI" id="CHEBI:60240"/>
        <label>1</label>
    </ligand>
</feature>
<keyword evidence="3" id="KW-0378">Hydrolase</keyword>
<name>A0A1B2DZN6_9BACL</name>
<evidence type="ECO:0000256" key="4">
    <source>
        <dbReference type="PIRSR" id="PIRSR005902-1"/>
    </source>
</evidence>
<dbReference type="EMBL" id="CP016809">
    <property type="protein sequence ID" value="ANY73204.1"/>
    <property type="molecule type" value="Genomic_DNA"/>
</dbReference>
<dbReference type="PANTHER" id="PTHR46317">
    <property type="entry name" value="HYDROLASE OF PHP SUPERFAMILY-RELATED PROTEIN"/>
    <property type="match status" value="1"/>
</dbReference>
<dbReference type="GO" id="GO:0046872">
    <property type="term" value="F:metal ion binding"/>
    <property type="evidence" value="ECO:0007669"/>
    <property type="project" value="UniProtKB-KW"/>
</dbReference>
<feature type="binding site" evidence="4">
    <location>
        <position position="28"/>
    </location>
    <ligand>
        <name>a divalent metal cation</name>
        <dbReference type="ChEBI" id="CHEBI:60240"/>
        <label>1</label>
    </ligand>
</feature>